<gene>
    <name evidence="1" type="ORF">WN944_022651</name>
</gene>
<evidence type="ECO:0000313" key="1">
    <source>
        <dbReference type="EMBL" id="KAK9229687.1"/>
    </source>
</evidence>
<dbReference type="AlphaFoldDB" id="A0AAP0N1V1"/>
<keyword evidence="2" id="KW-1185">Reference proteome</keyword>
<evidence type="ECO:0000313" key="2">
    <source>
        <dbReference type="Proteomes" id="UP001428341"/>
    </source>
</evidence>
<sequence length="136" mass="14736">MQRMDKNRYFHAIEALTVATNEVVSLGLVQKYEIFATAPIAQCPYCGAVVITTLVHHKHIVLCLLQTREREREITDEVIDIEGLVIGPESVVDARVPAFVGTNNVVSCGGGCRSSTEKYEGKNAAAAVEDEVVSCG</sequence>
<comment type="caution">
    <text evidence="1">The sequence shown here is derived from an EMBL/GenBank/DDBJ whole genome shotgun (WGS) entry which is preliminary data.</text>
</comment>
<dbReference type="Proteomes" id="UP001428341">
    <property type="component" value="Unassembled WGS sequence"/>
</dbReference>
<reference evidence="1 2" key="1">
    <citation type="submission" date="2024-05" db="EMBL/GenBank/DDBJ databases">
        <title>Haplotype-resolved chromosome-level genome assembly of Huyou (Citrus changshanensis).</title>
        <authorList>
            <person name="Miao C."/>
            <person name="Chen W."/>
            <person name="Wu Y."/>
            <person name="Wang L."/>
            <person name="Zhao S."/>
            <person name="Grierson D."/>
            <person name="Xu C."/>
            <person name="Chen K."/>
        </authorList>
    </citation>
    <scope>NUCLEOTIDE SEQUENCE [LARGE SCALE GENOMIC DNA]</scope>
    <source>
        <strain evidence="1">01-14</strain>
        <tissue evidence="1">Leaf</tissue>
    </source>
</reference>
<accession>A0AAP0N1V1</accession>
<name>A0AAP0N1V1_9ROSI</name>
<organism evidence="1 2">
    <name type="scientific">Citrus x changshan-huyou</name>
    <dbReference type="NCBI Taxonomy" id="2935761"/>
    <lineage>
        <taxon>Eukaryota</taxon>
        <taxon>Viridiplantae</taxon>
        <taxon>Streptophyta</taxon>
        <taxon>Embryophyta</taxon>
        <taxon>Tracheophyta</taxon>
        <taxon>Spermatophyta</taxon>
        <taxon>Magnoliopsida</taxon>
        <taxon>eudicotyledons</taxon>
        <taxon>Gunneridae</taxon>
        <taxon>Pentapetalae</taxon>
        <taxon>rosids</taxon>
        <taxon>malvids</taxon>
        <taxon>Sapindales</taxon>
        <taxon>Rutaceae</taxon>
        <taxon>Aurantioideae</taxon>
        <taxon>Citrus</taxon>
    </lineage>
</organism>
<protein>
    <submittedName>
        <fullName evidence="1">Uncharacterized protein</fullName>
    </submittedName>
</protein>
<dbReference type="EMBL" id="JBCGBO010000001">
    <property type="protein sequence ID" value="KAK9229687.1"/>
    <property type="molecule type" value="Genomic_DNA"/>
</dbReference>
<proteinExistence type="predicted"/>